<keyword evidence="2" id="KW-1185">Reference proteome</keyword>
<reference evidence="1" key="1">
    <citation type="submission" date="2019-06" db="EMBL/GenBank/DDBJ databases">
        <authorList>
            <person name="Zheng W."/>
        </authorList>
    </citation>
    <scope>NUCLEOTIDE SEQUENCE</scope>
    <source>
        <strain evidence="1">QDHG01</strain>
    </source>
</reference>
<sequence length="128" mass="14268">MMVNVLNMPGICLKCCLLYASNNIIIICYKFSSIGHSGSTQSGISNILSRAVVLRFLRGNIVRGRLMDWFWIKSVGRNSWLGNNPWLGKLASELAKPSSSSQNFLNRRILRYSASDSLRSPRFGSPLA</sequence>
<proteinExistence type="predicted"/>
<comment type="caution">
    <text evidence="1">The sequence shown here is derived from an EMBL/GenBank/DDBJ whole genome shotgun (WGS) entry which is preliminary data.</text>
</comment>
<dbReference type="Proteomes" id="UP000785679">
    <property type="component" value="Unassembled WGS sequence"/>
</dbReference>
<dbReference type="AlphaFoldDB" id="A0A8J8NC30"/>
<accession>A0A8J8NC30</accession>
<gene>
    <name evidence="1" type="ORF">FGO68_gene5217</name>
</gene>
<name>A0A8J8NC30_HALGN</name>
<evidence type="ECO:0000313" key="2">
    <source>
        <dbReference type="Proteomes" id="UP000785679"/>
    </source>
</evidence>
<organism evidence="1 2">
    <name type="scientific">Halteria grandinella</name>
    <dbReference type="NCBI Taxonomy" id="5974"/>
    <lineage>
        <taxon>Eukaryota</taxon>
        <taxon>Sar</taxon>
        <taxon>Alveolata</taxon>
        <taxon>Ciliophora</taxon>
        <taxon>Intramacronucleata</taxon>
        <taxon>Spirotrichea</taxon>
        <taxon>Stichotrichia</taxon>
        <taxon>Sporadotrichida</taxon>
        <taxon>Halteriidae</taxon>
        <taxon>Halteria</taxon>
    </lineage>
</organism>
<protein>
    <submittedName>
        <fullName evidence="1">Uncharacterized protein</fullName>
    </submittedName>
</protein>
<dbReference type="EMBL" id="RRYP01023034">
    <property type="protein sequence ID" value="TNV72307.1"/>
    <property type="molecule type" value="Genomic_DNA"/>
</dbReference>
<evidence type="ECO:0000313" key="1">
    <source>
        <dbReference type="EMBL" id="TNV72307.1"/>
    </source>
</evidence>